<keyword evidence="3" id="KW-0133">Cell shape</keyword>
<dbReference type="AlphaFoldDB" id="A0A0R1RLG7"/>
<comment type="caution">
    <text evidence="7">The sequence shown here is derived from an EMBL/GenBank/DDBJ whole genome shotgun (WGS) entry which is preliminary data.</text>
</comment>
<organism evidence="7 8">
    <name type="scientific">Furfurilactobacillus rossiae DSM 15814</name>
    <dbReference type="NCBI Taxonomy" id="1114972"/>
    <lineage>
        <taxon>Bacteria</taxon>
        <taxon>Bacillati</taxon>
        <taxon>Bacillota</taxon>
        <taxon>Bacilli</taxon>
        <taxon>Lactobacillales</taxon>
        <taxon>Lactobacillaceae</taxon>
        <taxon>Furfurilactobacillus</taxon>
    </lineage>
</organism>
<proteinExistence type="inferred from homology"/>
<evidence type="ECO:0000313" key="8">
    <source>
        <dbReference type="Proteomes" id="UP000051999"/>
    </source>
</evidence>
<evidence type="ECO:0000256" key="1">
    <source>
        <dbReference type="ARBA" id="ARBA00009943"/>
    </source>
</evidence>
<dbReference type="Pfam" id="PF02388">
    <property type="entry name" value="FemAB"/>
    <property type="match status" value="2"/>
</dbReference>
<dbReference type="EMBL" id="AZFF01000001">
    <property type="protein sequence ID" value="KRL57361.1"/>
    <property type="molecule type" value="Genomic_DNA"/>
</dbReference>
<dbReference type="PANTHER" id="PTHR36174:SF1">
    <property type="entry name" value="LIPID II:GLYCINE GLYCYLTRANSFERASE"/>
    <property type="match status" value="1"/>
</dbReference>
<dbReference type="PATRIC" id="fig|1114972.6.peg.376"/>
<evidence type="ECO:0000256" key="6">
    <source>
        <dbReference type="ARBA" id="ARBA00023316"/>
    </source>
</evidence>
<dbReference type="GO" id="GO:0071555">
    <property type="term" value="P:cell wall organization"/>
    <property type="evidence" value="ECO:0007669"/>
    <property type="project" value="UniProtKB-KW"/>
</dbReference>
<dbReference type="InterPro" id="IPR003447">
    <property type="entry name" value="FEMABX"/>
</dbReference>
<dbReference type="eggNOG" id="COG2348">
    <property type="taxonomic scope" value="Bacteria"/>
</dbReference>
<dbReference type="GO" id="GO:0016755">
    <property type="term" value="F:aminoacyltransferase activity"/>
    <property type="evidence" value="ECO:0007669"/>
    <property type="project" value="InterPro"/>
</dbReference>
<keyword evidence="8" id="KW-1185">Reference proteome</keyword>
<dbReference type="Gene3D" id="3.40.630.30">
    <property type="match status" value="2"/>
</dbReference>
<reference evidence="7 8" key="1">
    <citation type="journal article" date="2015" name="Genome Announc.">
        <title>Expanding the biotechnology potential of lactobacilli through comparative genomics of 213 strains and associated genera.</title>
        <authorList>
            <person name="Sun Z."/>
            <person name="Harris H.M."/>
            <person name="McCann A."/>
            <person name="Guo C."/>
            <person name="Argimon S."/>
            <person name="Zhang W."/>
            <person name="Yang X."/>
            <person name="Jeffery I.B."/>
            <person name="Cooney J.C."/>
            <person name="Kagawa T.F."/>
            <person name="Liu W."/>
            <person name="Song Y."/>
            <person name="Salvetti E."/>
            <person name="Wrobel A."/>
            <person name="Rasinkangas P."/>
            <person name="Parkhill J."/>
            <person name="Rea M.C."/>
            <person name="O'Sullivan O."/>
            <person name="Ritari J."/>
            <person name="Douillard F.P."/>
            <person name="Paul Ross R."/>
            <person name="Yang R."/>
            <person name="Briner A.E."/>
            <person name="Felis G.E."/>
            <person name="de Vos W.M."/>
            <person name="Barrangou R."/>
            <person name="Klaenhammer T.R."/>
            <person name="Caufield P.W."/>
            <person name="Cui Y."/>
            <person name="Zhang H."/>
            <person name="O'Toole P.W."/>
        </authorList>
    </citation>
    <scope>NUCLEOTIDE SEQUENCE [LARGE SCALE GENOMIC DNA]</scope>
    <source>
        <strain evidence="7 8">DSM 15814</strain>
    </source>
</reference>
<keyword evidence="6" id="KW-0961">Cell wall biogenesis/degradation</keyword>
<evidence type="ECO:0000256" key="5">
    <source>
        <dbReference type="ARBA" id="ARBA00023315"/>
    </source>
</evidence>
<evidence type="ECO:0000256" key="4">
    <source>
        <dbReference type="ARBA" id="ARBA00022984"/>
    </source>
</evidence>
<dbReference type="InterPro" id="IPR050644">
    <property type="entry name" value="PG_Glycine_Bridge_Synth"/>
</dbReference>
<dbReference type="RefSeq" id="WP_017261737.1">
    <property type="nucleotide sequence ID" value="NZ_AUAW01000001.1"/>
</dbReference>
<dbReference type="Proteomes" id="UP000051999">
    <property type="component" value="Unassembled WGS sequence"/>
</dbReference>
<protein>
    <submittedName>
        <fullName evidence="7">Methicillin resistance protein</fullName>
    </submittedName>
</protein>
<evidence type="ECO:0000313" key="7">
    <source>
        <dbReference type="EMBL" id="KRL57361.1"/>
    </source>
</evidence>
<evidence type="ECO:0000256" key="2">
    <source>
        <dbReference type="ARBA" id="ARBA00022679"/>
    </source>
</evidence>
<dbReference type="SUPFAM" id="SSF55729">
    <property type="entry name" value="Acyl-CoA N-acyltransferases (Nat)"/>
    <property type="match status" value="2"/>
</dbReference>
<sequence length="333" mass="38411">MPIINEQDHDAMTRYTEFVRRAPFTSITQDPGWGEIKNNWEPLHVTLEKDGKITAAMSILMIANEDGEKLAYCSKGPVCDPTDVATIDALVAEAEPTLRENNVYVLRMDPEVVYDDALNDTFKQHGYQVRNRNVGIHDTIQPRFNMVMDLQDKSIDDVLMTFRPNTRHDVRHSIKPELTVDSGSSMAEMDRFYALYEAMSHRQGITYRPRDYFDRMVTAFEGTDILRIFVAHSETQDLAGSLAFKYGDKLWYMYGGSINEEPKLLAPYRIQWAMINEAVDAHKDRYDLGGVFALDKSDGLWLFKHGYVREATEYIGEIDKVYDEQAYQKFVNR</sequence>
<dbReference type="InterPro" id="IPR016181">
    <property type="entry name" value="Acyl_CoA_acyltransferase"/>
</dbReference>
<dbReference type="OrthoDB" id="9785911at2"/>
<dbReference type="GO" id="GO:0008360">
    <property type="term" value="P:regulation of cell shape"/>
    <property type="evidence" value="ECO:0007669"/>
    <property type="project" value="UniProtKB-KW"/>
</dbReference>
<accession>A0A0R1RLG7</accession>
<dbReference type="STRING" id="1114972.FD35_GL000375"/>
<comment type="similarity">
    <text evidence="1">Belongs to the FemABX family.</text>
</comment>
<dbReference type="PROSITE" id="PS51191">
    <property type="entry name" value="FEMABX"/>
    <property type="match status" value="1"/>
</dbReference>
<keyword evidence="5" id="KW-0012">Acyltransferase</keyword>
<evidence type="ECO:0000256" key="3">
    <source>
        <dbReference type="ARBA" id="ARBA00022960"/>
    </source>
</evidence>
<dbReference type="PANTHER" id="PTHR36174">
    <property type="entry name" value="LIPID II:GLYCINE GLYCYLTRANSFERASE"/>
    <property type="match status" value="1"/>
</dbReference>
<name>A0A0R1RLG7_9LACO</name>
<gene>
    <name evidence="7" type="ORF">FD35_GL000375</name>
</gene>
<dbReference type="GO" id="GO:0009252">
    <property type="term" value="P:peptidoglycan biosynthetic process"/>
    <property type="evidence" value="ECO:0007669"/>
    <property type="project" value="UniProtKB-KW"/>
</dbReference>
<keyword evidence="4" id="KW-0573">Peptidoglycan synthesis</keyword>
<keyword evidence="2" id="KW-0808">Transferase</keyword>